<reference evidence="2 3" key="1">
    <citation type="journal article" date="2023" name="BMC Biol.">
        <title>The compact genome of the sponge Oopsacas minuta (Hexactinellida) is lacking key metazoan core genes.</title>
        <authorList>
            <person name="Santini S."/>
            <person name="Schenkelaars Q."/>
            <person name="Jourda C."/>
            <person name="Duchesne M."/>
            <person name="Belahbib H."/>
            <person name="Rocher C."/>
            <person name="Selva M."/>
            <person name="Riesgo A."/>
            <person name="Vervoort M."/>
            <person name="Leys S.P."/>
            <person name="Kodjabachian L."/>
            <person name="Le Bivic A."/>
            <person name="Borchiellini C."/>
            <person name="Claverie J.M."/>
            <person name="Renard E."/>
        </authorList>
    </citation>
    <scope>NUCLEOTIDE SEQUENCE [LARGE SCALE GENOMIC DNA]</scope>
    <source>
        <strain evidence="2">SPO-2</strain>
    </source>
</reference>
<dbReference type="AlphaFoldDB" id="A0AAV7KAE2"/>
<dbReference type="PANTHER" id="PTHR24104:SF48">
    <property type="entry name" value="PROTEIN WECH"/>
    <property type="match status" value="1"/>
</dbReference>
<accession>A0AAV7KAE2</accession>
<dbReference type="InterPro" id="IPR050952">
    <property type="entry name" value="TRIM-NHL_E3_ligases"/>
</dbReference>
<protein>
    <submittedName>
        <fullName evidence="2">Ring finger protein nhl-1</fullName>
    </submittedName>
</protein>
<gene>
    <name evidence="2" type="ORF">LOD99_15247</name>
</gene>
<evidence type="ECO:0000256" key="1">
    <source>
        <dbReference type="ARBA" id="ARBA00022737"/>
    </source>
</evidence>
<dbReference type="Proteomes" id="UP001165289">
    <property type="component" value="Unassembled WGS sequence"/>
</dbReference>
<name>A0AAV7KAE2_9METZ</name>
<evidence type="ECO:0000313" key="3">
    <source>
        <dbReference type="Proteomes" id="UP001165289"/>
    </source>
</evidence>
<dbReference type="GO" id="GO:0000209">
    <property type="term" value="P:protein polyubiquitination"/>
    <property type="evidence" value="ECO:0007669"/>
    <property type="project" value="TreeGrafter"/>
</dbReference>
<comment type="caution">
    <text evidence="2">The sequence shown here is derived from an EMBL/GenBank/DDBJ whole genome shotgun (WGS) entry which is preliminary data.</text>
</comment>
<evidence type="ECO:0000313" key="2">
    <source>
        <dbReference type="EMBL" id="KAI6658447.1"/>
    </source>
</evidence>
<sequence>MCEVNHIAHYSLDDLSIIKITALNSPHITQDTRLWDLRTTPSLFIVLFEKCDYLVQLFSRDGNLFQVIASQELLTNPSRFCLDRHQNIIVSNYGAHTIKVISIEAHIVTSIGHEGTGPGEFCCPHCIDINEEGRIVVVDKKDSHYNSSNCYSHIFRFLSSCYL</sequence>
<dbReference type="InterPro" id="IPR011042">
    <property type="entry name" value="6-blade_b-propeller_TolB-like"/>
</dbReference>
<dbReference type="PANTHER" id="PTHR24104">
    <property type="entry name" value="E3 UBIQUITIN-PROTEIN LIGASE NHLRC1-RELATED"/>
    <property type="match status" value="1"/>
</dbReference>
<dbReference type="GO" id="GO:0043161">
    <property type="term" value="P:proteasome-mediated ubiquitin-dependent protein catabolic process"/>
    <property type="evidence" value="ECO:0007669"/>
    <property type="project" value="TreeGrafter"/>
</dbReference>
<organism evidence="2 3">
    <name type="scientific">Oopsacas minuta</name>
    <dbReference type="NCBI Taxonomy" id="111878"/>
    <lineage>
        <taxon>Eukaryota</taxon>
        <taxon>Metazoa</taxon>
        <taxon>Porifera</taxon>
        <taxon>Hexactinellida</taxon>
        <taxon>Hexasterophora</taxon>
        <taxon>Lyssacinosida</taxon>
        <taxon>Leucopsacidae</taxon>
        <taxon>Oopsacas</taxon>
    </lineage>
</organism>
<dbReference type="InterPro" id="IPR001258">
    <property type="entry name" value="NHL_repeat"/>
</dbReference>
<dbReference type="SUPFAM" id="SSF63829">
    <property type="entry name" value="Calcium-dependent phosphotriesterase"/>
    <property type="match status" value="1"/>
</dbReference>
<keyword evidence="1" id="KW-0677">Repeat</keyword>
<proteinExistence type="predicted"/>
<dbReference type="GO" id="GO:0061630">
    <property type="term" value="F:ubiquitin protein ligase activity"/>
    <property type="evidence" value="ECO:0007669"/>
    <property type="project" value="TreeGrafter"/>
</dbReference>
<keyword evidence="3" id="KW-1185">Reference proteome</keyword>
<dbReference type="Gene3D" id="2.120.10.30">
    <property type="entry name" value="TolB, C-terminal domain"/>
    <property type="match status" value="1"/>
</dbReference>
<dbReference type="EMBL" id="JAKMXF010000088">
    <property type="protein sequence ID" value="KAI6658447.1"/>
    <property type="molecule type" value="Genomic_DNA"/>
</dbReference>
<dbReference type="Pfam" id="PF01436">
    <property type="entry name" value="NHL"/>
    <property type="match status" value="1"/>
</dbReference>